<dbReference type="Gene3D" id="3.40.50.720">
    <property type="entry name" value="NAD(P)-binding Rossmann-like Domain"/>
    <property type="match status" value="2"/>
</dbReference>
<evidence type="ECO:0000313" key="4">
    <source>
        <dbReference type="Proteomes" id="UP000652013"/>
    </source>
</evidence>
<dbReference type="PANTHER" id="PTHR43669:SF3">
    <property type="entry name" value="ALCOHOL DEHYDROGENASE, PUTATIVE (AFU_ORTHOLOGUE AFUA_3G03445)-RELATED"/>
    <property type="match status" value="1"/>
</dbReference>
<dbReference type="PRINTS" id="PR00081">
    <property type="entry name" value="GDHRDH"/>
</dbReference>
<dbReference type="InterPro" id="IPR002347">
    <property type="entry name" value="SDR_fam"/>
</dbReference>
<keyword evidence="2" id="KW-0560">Oxidoreductase</keyword>
<dbReference type="SUPFAM" id="SSF51735">
    <property type="entry name" value="NAD(P)-binding Rossmann-fold domains"/>
    <property type="match status" value="1"/>
</dbReference>
<dbReference type="EMBL" id="BOOY01000030">
    <property type="protein sequence ID" value="GIJ04884.1"/>
    <property type="molecule type" value="Genomic_DNA"/>
</dbReference>
<sequence length="177" mass="17715">MTDRQALVVGASSDIGRAVAVELAGLGYALSLWGRDPARLAATARAAGGAVDVVDLAASGTLPAAVAQVADRGPLAAVVYAAGLFDWAPADAADAAKHGLAGLSRATFLDVRDRGVKVSLVSPGLVAAGAGLAAPAARHPERLLAPADVAAAVRFVVTFPARGCPTEIRLQPQHSPD</sequence>
<dbReference type="Pfam" id="PF00106">
    <property type="entry name" value="adh_short"/>
    <property type="match status" value="1"/>
</dbReference>
<comment type="caution">
    <text evidence="3">The sequence shown here is derived from an EMBL/GenBank/DDBJ whole genome shotgun (WGS) entry which is preliminary data.</text>
</comment>
<evidence type="ECO:0000313" key="3">
    <source>
        <dbReference type="EMBL" id="GIJ04884.1"/>
    </source>
</evidence>
<gene>
    <name evidence="3" type="ORF">Sya03_42360</name>
</gene>
<name>A0A8J3YBK5_9ACTN</name>
<protein>
    <submittedName>
        <fullName evidence="3">Uncharacterized protein</fullName>
    </submittedName>
</protein>
<dbReference type="RefSeq" id="WP_203940114.1">
    <property type="nucleotide sequence ID" value="NZ_BAAAGJ010000023.1"/>
</dbReference>
<dbReference type="PANTHER" id="PTHR43669">
    <property type="entry name" value="5-KETO-D-GLUCONATE 5-REDUCTASE"/>
    <property type="match status" value="1"/>
</dbReference>
<dbReference type="Proteomes" id="UP000652013">
    <property type="component" value="Unassembled WGS sequence"/>
</dbReference>
<dbReference type="AlphaFoldDB" id="A0A8J3YBK5"/>
<accession>A0A8J3YBK5</accession>
<proteinExistence type="inferred from homology"/>
<reference evidence="3" key="1">
    <citation type="submission" date="2021-01" db="EMBL/GenBank/DDBJ databases">
        <title>Whole genome shotgun sequence of Spirilliplanes yamanashiensis NBRC 15828.</title>
        <authorList>
            <person name="Komaki H."/>
            <person name="Tamura T."/>
        </authorList>
    </citation>
    <scope>NUCLEOTIDE SEQUENCE</scope>
    <source>
        <strain evidence="3">NBRC 15828</strain>
    </source>
</reference>
<keyword evidence="4" id="KW-1185">Reference proteome</keyword>
<evidence type="ECO:0000256" key="1">
    <source>
        <dbReference type="ARBA" id="ARBA00006484"/>
    </source>
</evidence>
<evidence type="ECO:0000256" key="2">
    <source>
        <dbReference type="ARBA" id="ARBA00023002"/>
    </source>
</evidence>
<organism evidence="3 4">
    <name type="scientific">Spirilliplanes yamanashiensis</name>
    <dbReference type="NCBI Taxonomy" id="42233"/>
    <lineage>
        <taxon>Bacteria</taxon>
        <taxon>Bacillati</taxon>
        <taxon>Actinomycetota</taxon>
        <taxon>Actinomycetes</taxon>
        <taxon>Micromonosporales</taxon>
        <taxon>Micromonosporaceae</taxon>
        <taxon>Spirilliplanes</taxon>
    </lineage>
</organism>
<dbReference type="GO" id="GO:0016491">
    <property type="term" value="F:oxidoreductase activity"/>
    <property type="evidence" value="ECO:0007669"/>
    <property type="project" value="UniProtKB-KW"/>
</dbReference>
<comment type="similarity">
    <text evidence="1">Belongs to the short-chain dehydrogenases/reductases (SDR) family.</text>
</comment>
<dbReference type="InterPro" id="IPR036291">
    <property type="entry name" value="NAD(P)-bd_dom_sf"/>
</dbReference>